<keyword evidence="1" id="KW-0812">Transmembrane</keyword>
<proteinExistence type="predicted"/>
<keyword evidence="1" id="KW-0472">Membrane</keyword>
<keyword evidence="1" id="KW-1133">Transmembrane helix</keyword>
<keyword evidence="3" id="KW-1185">Reference proteome</keyword>
<dbReference type="eggNOG" id="ENOG502ZU8H">
    <property type="taxonomic scope" value="Bacteria"/>
</dbReference>
<dbReference type="RefSeq" id="WP_006893774.1">
    <property type="nucleotide sequence ID" value="NZ_JH109154.1"/>
</dbReference>
<evidence type="ECO:0000313" key="3">
    <source>
        <dbReference type="Proteomes" id="UP000004664"/>
    </source>
</evidence>
<gene>
    <name evidence="2" type="ORF">Mettu_2737</name>
</gene>
<evidence type="ECO:0000313" key="2">
    <source>
        <dbReference type="EMBL" id="EGW19630.1"/>
    </source>
</evidence>
<organism evidence="2 3">
    <name type="scientific">Methylobacter tundripaludum (strain ATCC BAA-1195 / DSM 17260 / SV96)</name>
    <dbReference type="NCBI Taxonomy" id="697282"/>
    <lineage>
        <taxon>Bacteria</taxon>
        <taxon>Pseudomonadati</taxon>
        <taxon>Pseudomonadota</taxon>
        <taxon>Gammaproteobacteria</taxon>
        <taxon>Methylococcales</taxon>
        <taxon>Methylococcaceae</taxon>
        <taxon>Methylobacter</taxon>
    </lineage>
</organism>
<dbReference type="Proteomes" id="UP000004664">
    <property type="component" value="Unassembled WGS sequence"/>
</dbReference>
<feature type="transmembrane region" description="Helical" evidence="1">
    <location>
        <begin position="68"/>
        <end position="91"/>
    </location>
</feature>
<dbReference type="EMBL" id="JH109154">
    <property type="protein sequence ID" value="EGW19630.1"/>
    <property type="molecule type" value="Genomic_DNA"/>
</dbReference>
<dbReference type="HOGENOM" id="CLU_1383214_0_0_6"/>
<dbReference type="AlphaFoldDB" id="G3J1M4"/>
<accession>G3J1M4</accession>
<protein>
    <submittedName>
        <fullName evidence="2">Uncharacterized protein</fullName>
    </submittedName>
</protein>
<sequence>MPTQIEILLDKIKNLEDELVDELQKQQEEFSYEISKRRIYFEEKVIARHKRYVKQLFSYISDAKLKHILSVPFIWICIIPIVLMDITISLYQEICFPIYGIPKVKRQDYIVFDRQYLNYLNIIEKINCFYCSYANGLFGYFQEIAGRTEQFWCPIKHAKRIKSLHSRYQKFIDYGDAETYRAKIEKTRHDFKDIK</sequence>
<dbReference type="OrthoDB" id="9795505at2"/>
<reference evidence="2 3" key="1">
    <citation type="submission" date="2011-06" db="EMBL/GenBank/DDBJ databases">
        <title>Genomic sequence of Methylobacter tundripaludum SV96.</title>
        <authorList>
            <consortium name="US DOE Joint Genome Institute"/>
            <person name="Lucas S."/>
            <person name="Han J."/>
            <person name="Lapidus A."/>
            <person name="Cheng J.-F."/>
            <person name="Goodwin L."/>
            <person name="Pitluck S."/>
            <person name="Held B."/>
            <person name="Detter J.C."/>
            <person name="Han C."/>
            <person name="Tapia R."/>
            <person name="Land M."/>
            <person name="Hauser L."/>
            <person name="Kyrpides N."/>
            <person name="Ivanova N."/>
            <person name="Ovchinnikova G."/>
            <person name="Pagani I."/>
            <person name="Klotz M.G."/>
            <person name="Dispirito A.A."/>
            <person name="Murrell J.C."/>
            <person name="Dunfield P."/>
            <person name="Kalyuzhnaya M.G."/>
            <person name="Svenning M."/>
            <person name="Trotsenko Y.A."/>
            <person name="Stein L.Y."/>
            <person name="Woyke T."/>
        </authorList>
    </citation>
    <scope>NUCLEOTIDE SEQUENCE [LARGE SCALE GENOMIC DNA]</scope>
    <source>
        <strain evidence="3">ATCC BAA-1195 / DSM 17260 / SV96</strain>
    </source>
</reference>
<name>G3J1M4_METTV</name>
<evidence type="ECO:0000256" key="1">
    <source>
        <dbReference type="SAM" id="Phobius"/>
    </source>
</evidence>